<dbReference type="STRING" id="847.BRW83_1587"/>
<dbReference type="Pfam" id="PF14213">
    <property type="entry name" value="DUF4325"/>
    <property type="match status" value="1"/>
</dbReference>
<dbReference type="GeneID" id="77135444"/>
<accession>C3X8U3</accession>
<evidence type="ECO:0000313" key="2">
    <source>
        <dbReference type="EMBL" id="EEO29619.1"/>
    </source>
</evidence>
<dbReference type="eggNOG" id="COG0640">
    <property type="taxonomic scope" value="Bacteria"/>
</dbReference>
<name>C3X8U3_OXAFO</name>
<sequence>MKTKNADLLMQSWVCSQLIKGPVNGFINTFAKEFNLSRPVASRIVKQLVADDRIILSGSPRKPIYSLGTTRSIFHIYPREEVDEDMKWTLDFAPYFDLPPNIRDIVHHGFTEMLNNAHDHSCGNFVTVSIEKNAKELSMMVGDDGIGIFEKIRSELNLPDKRLAMLELSKGKLTTDSANHSGEGIFFTSRMFDVFIIKANGLDYSHDIKLPFDFLMENKLMKTYDRKGTFVFMNISLDSQRTTKEIFNQYTLDPDELSFNKTVVPVRLARLDDKLISRSQAKRLVARFEGFKKVILDFEGVDDIGQAFADEVFRVFQQSHPDVQLVPHDASEDILKMIRRVQSS</sequence>
<dbReference type="InterPro" id="IPR025474">
    <property type="entry name" value="DUF4325"/>
</dbReference>
<dbReference type="EMBL" id="GG658170">
    <property type="protein sequence ID" value="EEO29619.1"/>
    <property type="molecule type" value="Genomic_DNA"/>
</dbReference>
<proteinExistence type="predicted"/>
<organism evidence="2 3">
    <name type="scientific">Oxalobacter formigenes OXCC13</name>
    <dbReference type="NCBI Taxonomy" id="556269"/>
    <lineage>
        <taxon>Bacteria</taxon>
        <taxon>Pseudomonadati</taxon>
        <taxon>Pseudomonadota</taxon>
        <taxon>Betaproteobacteria</taxon>
        <taxon>Burkholderiales</taxon>
        <taxon>Oxalobacteraceae</taxon>
        <taxon>Oxalobacter</taxon>
    </lineage>
</organism>
<dbReference type="RefSeq" id="WP_005880236.1">
    <property type="nucleotide sequence ID" value="NZ_CP019430.1"/>
</dbReference>
<feature type="domain" description="DUF4325" evidence="1">
    <location>
        <begin position="280"/>
        <end position="334"/>
    </location>
</feature>
<gene>
    <name evidence="2" type="ORF">OFBG_00647</name>
</gene>
<dbReference type="Gene3D" id="3.30.565.10">
    <property type="entry name" value="Histidine kinase-like ATPase, C-terminal domain"/>
    <property type="match status" value="1"/>
</dbReference>
<dbReference type="SUPFAM" id="SSF55874">
    <property type="entry name" value="ATPase domain of HSP90 chaperone/DNA topoisomerase II/histidine kinase"/>
    <property type="match status" value="1"/>
</dbReference>
<evidence type="ECO:0000259" key="1">
    <source>
        <dbReference type="Pfam" id="PF14213"/>
    </source>
</evidence>
<dbReference type="InterPro" id="IPR036890">
    <property type="entry name" value="HATPase_C_sf"/>
</dbReference>
<keyword evidence="3" id="KW-1185">Reference proteome</keyword>
<dbReference type="OrthoDB" id="1778336at2"/>
<protein>
    <recommendedName>
        <fullName evidence="1">DUF4325 domain-containing protein</fullName>
    </recommendedName>
</protein>
<dbReference type="AlphaFoldDB" id="C3X8U3"/>
<dbReference type="HOGENOM" id="CLU_068864_0_0_4"/>
<reference evidence="2 3" key="1">
    <citation type="submission" date="2009-02" db="EMBL/GenBank/DDBJ databases">
        <title>The Genome Sequence of Oxalobacter formigenes OXCC13.</title>
        <authorList>
            <consortium name="The Broad Institute Genome Sequencing Platform"/>
            <person name="Ward D."/>
            <person name="Young S.K."/>
            <person name="Kodira C.D."/>
            <person name="Zeng Q."/>
            <person name="Koehrsen M."/>
            <person name="Alvarado L."/>
            <person name="Berlin A."/>
            <person name="Borenstein D."/>
            <person name="Chen Z."/>
            <person name="Engels R."/>
            <person name="Freedman E."/>
            <person name="Gellesch M."/>
            <person name="Goldberg J."/>
            <person name="Griggs A."/>
            <person name="Gujja S."/>
            <person name="Heiman D."/>
            <person name="Hepburn T."/>
            <person name="Howarth C."/>
            <person name="Jen D."/>
            <person name="Larson L."/>
            <person name="Lewis B."/>
            <person name="Mehta T."/>
            <person name="Park D."/>
            <person name="Pearson M."/>
            <person name="Roberts A."/>
            <person name="Saif S."/>
            <person name="Shea T."/>
            <person name="Shenoy N."/>
            <person name="Sisk P."/>
            <person name="Stolte C."/>
            <person name="Sykes S."/>
            <person name="Walk T."/>
            <person name="White J."/>
            <person name="Yandava C."/>
            <person name="Allison M.J."/>
            <person name="Lander E."/>
            <person name="Nusbaum C."/>
            <person name="Galagan J."/>
            <person name="Birren B."/>
        </authorList>
    </citation>
    <scope>NUCLEOTIDE SEQUENCE [LARGE SCALE GENOMIC DNA]</scope>
    <source>
        <strain evidence="2 3">OXCC13</strain>
    </source>
</reference>
<dbReference type="Proteomes" id="UP000005089">
    <property type="component" value="Unassembled WGS sequence"/>
</dbReference>
<evidence type="ECO:0000313" key="3">
    <source>
        <dbReference type="Proteomes" id="UP000005089"/>
    </source>
</evidence>